<evidence type="ECO:0000313" key="2">
    <source>
        <dbReference type="EMBL" id="KAJ8494249.1"/>
    </source>
</evidence>
<reference evidence="2 3" key="1">
    <citation type="submission" date="2022-12" db="EMBL/GenBank/DDBJ databases">
        <title>Chromosome-scale assembly of the Ensete ventricosum genome.</title>
        <authorList>
            <person name="Dussert Y."/>
            <person name="Stocks J."/>
            <person name="Wendawek A."/>
            <person name="Woldeyes F."/>
            <person name="Nichols R.A."/>
            <person name="Borrell J.S."/>
        </authorList>
    </citation>
    <scope>NUCLEOTIDE SEQUENCE [LARGE SCALE GENOMIC DNA]</scope>
    <source>
        <strain evidence="3">cv. Maze</strain>
        <tissue evidence="2">Seeds</tissue>
    </source>
</reference>
<organism evidence="2 3">
    <name type="scientific">Ensete ventricosum</name>
    <name type="common">Abyssinian banana</name>
    <name type="synonym">Musa ensete</name>
    <dbReference type="NCBI Taxonomy" id="4639"/>
    <lineage>
        <taxon>Eukaryota</taxon>
        <taxon>Viridiplantae</taxon>
        <taxon>Streptophyta</taxon>
        <taxon>Embryophyta</taxon>
        <taxon>Tracheophyta</taxon>
        <taxon>Spermatophyta</taxon>
        <taxon>Magnoliopsida</taxon>
        <taxon>Liliopsida</taxon>
        <taxon>Zingiberales</taxon>
        <taxon>Musaceae</taxon>
        <taxon>Ensete</taxon>
    </lineage>
</organism>
<proteinExistence type="predicted"/>
<accession>A0AAV8R6V1</accession>
<name>A0AAV8R6V1_ENSVE</name>
<sequence>MESLVKRAIKAETEAAAEKEKVKLGLEESTRKTLQIQSMTVKVEEMEKFALGSNTLLNEMQQKDFESLTSFVSSLIGIRESLLSSERQLQTSEKLLDRLIAETTHLENEKVKKEAEVKTLIEENVRLRV</sequence>
<gene>
    <name evidence="2" type="ORF">OPV22_015970</name>
</gene>
<comment type="caution">
    <text evidence="2">The sequence shown here is derived from an EMBL/GenBank/DDBJ whole genome shotgun (WGS) entry which is preliminary data.</text>
</comment>
<keyword evidence="1" id="KW-0175">Coiled coil</keyword>
<dbReference type="AlphaFoldDB" id="A0AAV8R6V1"/>
<feature type="coiled-coil region" evidence="1">
    <location>
        <begin position="82"/>
        <end position="123"/>
    </location>
</feature>
<protein>
    <submittedName>
        <fullName evidence="2">Uncharacterized protein</fullName>
    </submittedName>
</protein>
<dbReference type="EMBL" id="JAQQAF010000004">
    <property type="protein sequence ID" value="KAJ8494249.1"/>
    <property type="molecule type" value="Genomic_DNA"/>
</dbReference>
<evidence type="ECO:0000256" key="1">
    <source>
        <dbReference type="SAM" id="Coils"/>
    </source>
</evidence>
<evidence type="ECO:0000313" key="3">
    <source>
        <dbReference type="Proteomes" id="UP001222027"/>
    </source>
</evidence>
<dbReference type="Proteomes" id="UP001222027">
    <property type="component" value="Unassembled WGS sequence"/>
</dbReference>
<keyword evidence="3" id="KW-1185">Reference proteome</keyword>